<dbReference type="RefSeq" id="WP_135187896.1">
    <property type="nucleotide sequence ID" value="NZ_SPUM01000007.1"/>
</dbReference>
<protein>
    <recommendedName>
        <fullName evidence="4">Lipoprotein</fullName>
    </recommendedName>
</protein>
<sequence length="176" mass="19714">MNAKAMGFFKRYWLLVAVPFLVVAGCASIFNFHYKETAEPTIVLHDALVREFELEVRKTVEISGNMHGPSNPFAPSHVEKIADYIYIDTERGVIPADRIIFTHWRGCSSSVWWQKDMQGSVILTTDSVIIDLKMPRYEGSSSVPKGHVPWEHNGTYKLVRAAGEVAIASTQTCGLN</sequence>
<keyword evidence="3" id="KW-1185">Reference proteome</keyword>
<proteinExistence type="predicted"/>
<organism evidence="2 3">
    <name type="scientific">Massilia horti</name>
    <dbReference type="NCBI Taxonomy" id="2562153"/>
    <lineage>
        <taxon>Bacteria</taxon>
        <taxon>Pseudomonadati</taxon>
        <taxon>Pseudomonadota</taxon>
        <taxon>Betaproteobacteria</taxon>
        <taxon>Burkholderiales</taxon>
        <taxon>Oxalobacteraceae</taxon>
        <taxon>Telluria group</taxon>
        <taxon>Massilia</taxon>
    </lineage>
</organism>
<name>A0A4Y9T868_9BURK</name>
<keyword evidence="1" id="KW-0812">Transmembrane</keyword>
<evidence type="ECO:0000313" key="2">
    <source>
        <dbReference type="EMBL" id="TFW35778.1"/>
    </source>
</evidence>
<feature type="transmembrane region" description="Helical" evidence="1">
    <location>
        <begin position="12"/>
        <end position="34"/>
    </location>
</feature>
<keyword evidence="1" id="KW-0472">Membrane</keyword>
<keyword evidence="1" id="KW-1133">Transmembrane helix</keyword>
<gene>
    <name evidence="2" type="ORF">E4O92_01090</name>
</gene>
<reference evidence="2 3" key="1">
    <citation type="submission" date="2019-03" db="EMBL/GenBank/DDBJ databases">
        <title>Draft genome of Massilia hortus sp. nov., a novel bacterial species of the Oxalobacteraceae family.</title>
        <authorList>
            <person name="Peta V."/>
            <person name="Raths R."/>
            <person name="Bucking H."/>
        </authorList>
    </citation>
    <scope>NUCLEOTIDE SEQUENCE [LARGE SCALE GENOMIC DNA]</scope>
    <source>
        <strain evidence="2 3">ONC3</strain>
    </source>
</reference>
<dbReference type="AlphaFoldDB" id="A0A4Y9T868"/>
<evidence type="ECO:0000313" key="3">
    <source>
        <dbReference type="Proteomes" id="UP000297258"/>
    </source>
</evidence>
<dbReference type="EMBL" id="SPUM01000007">
    <property type="protein sequence ID" value="TFW35778.1"/>
    <property type="molecule type" value="Genomic_DNA"/>
</dbReference>
<accession>A0A4Y9T868</accession>
<comment type="caution">
    <text evidence="2">The sequence shown here is derived from an EMBL/GenBank/DDBJ whole genome shotgun (WGS) entry which is preliminary data.</text>
</comment>
<evidence type="ECO:0000256" key="1">
    <source>
        <dbReference type="SAM" id="Phobius"/>
    </source>
</evidence>
<dbReference type="PROSITE" id="PS51257">
    <property type="entry name" value="PROKAR_LIPOPROTEIN"/>
    <property type="match status" value="1"/>
</dbReference>
<evidence type="ECO:0008006" key="4">
    <source>
        <dbReference type="Google" id="ProtNLM"/>
    </source>
</evidence>
<dbReference type="Proteomes" id="UP000297258">
    <property type="component" value="Unassembled WGS sequence"/>
</dbReference>